<dbReference type="GO" id="GO:0005739">
    <property type="term" value="C:mitochondrion"/>
    <property type="evidence" value="ECO:0007669"/>
    <property type="project" value="TreeGrafter"/>
</dbReference>
<feature type="signal peptide" evidence="6">
    <location>
        <begin position="1"/>
        <end position="25"/>
    </location>
</feature>
<evidence type="ECO:0000313" key="8">
    <source>
        <dbReference type="EMBL" id="CAJ1403067.1"/>
    </source>
</evidence>
<dbReference type="Pfam" id="PF01926">
    <property type="entry name" value="MMR_HSR1"/>
    <property type="match status" value="1"/>
</dbReference>
<feature type="domain" description="EngB-type G" evidence="7">
    <location>
        <begin position="165"/>
        <end position="337"/>
    </location>
</feature>
<feature type="compositionally biased region" description="Basic and acidic residues" evidence="5">
    <location>
        <begin position="53"/>
        <end position="70"/>
    </location>
</feature>
<keyword evidence="4" id="KW-0342">GTP-binding</keyword>
<evidence type="ECO:0000259" key="7">
    <source>
        <dbReference type="PROSITE" id="PS51706"/>
    </source>
</evidence>
<keyword evidence="1" id="KW-0479">Metal-binding</keyword>
<dbReference type="InterPro" id="IPR052279">
    <property type="entry name" value="EngB_GTPase"/>
</dbReference>
<dbReference type="Gene3D" id="3.40.50.300">
    <property type="entry name" value="P-loop containing nucleotide triphosphate hydrolases"/>
    <property type="match status" value="1"/>
</dbReference>
<comment type="caution">
    <text evidence="8">The sequence shown here is derived from an EMBL/GenBank/DDBJ whole genome shotgun (WGS) entry which is preliminary data.</text>
</comment>
<evidence type="ECO:0000256" key="2">
    <source>
        <dbReference type="ARBA" id="ARBA00022741"/>
    </source>
</evidence>
<dbReference type="Proteomes" id="UP001178507">
    <property type="component" value="Unassembled WGS sequence"/>
</dbReference>
<sequence>MPRSIPAMASLRRVAFLALLPGAWLFCGPSAQSRTSRMARRVAPWLKAPQSLEEARGLRRKPAPELDEKGKKVKAPQPLEWSPLHQPLNERLKNIVPYPDVVRQVEENFHGKGGLQRSYHAAKFAKPVEPTELDKKANQLASSRTAMFAKAPLLYNGLWPKQDPTIPEVAVIGRSNVGKSSLLNRISQFGTVAKVSCMPGQTKQAAWYRNRKVRLDFIDMPGYGHSARAKVFGPEALDFVRNRTSLQALYVLVDARHGFKWSDHEWLSELGSAGPMKQVILTKCDMVPMKKLIKIASLARSDLEGYKRVDRKILLCSSAWQTGFHELRKDIVQRCNLLSRDKKAKEVGARMDLPMRATRGQDLPMVCTSLGCSLASCLVLIPALRRCFSQEVQPLLPTAAIMSLFCSGCSLEETSFLCLESMLGTAIAVLNAAIIRLSPEVHQDLLGDSGAVMASVGFVAIACLLPLSESAKMYTVGLTAYFTMDLLKTSNIPILALCMEYMAVSLAGSLCALFAFSIPLPGLPDARAYKSAAAAFHEIAEGCAEVITEATEAFLGTGAGDAWRALAQQRLLGLAERLAEAKSTAEYQAFSPLAALRQLLPFGSMDAARQLVQQEAAFEAAGEAMDVCSLLCEFAARPHGVDAGAEAALVTCAAEATILRVAQTAAALLKDLGRSDFLAALKHSKDAAQRKHLREAAQVALQDSSINAAQELMHLQSFQTQDVLIGNNSFANARSEMASVLFLIHDLASCLLQSEATSIRKALRLERRELEEDRDIEDSTWSIHGRALYTPLLGRRRSQQEMRKQHNMTAEQFFQKIVEPVKVAAALRWRCAFKVTLTYSLAFMIDETSHFDRVCWCAP</sequence>
<dbReference type="EMBL" id="CAUJNA010003479">
    <property type="protein sequence ID" value="CAJ1403067.1"/>
    <property type="molecule type" value="Genomic_DNA"/>
</dbReference>
<proteinExistence type="predicted"/>
<gene>
    <name evidence="8" type="ORF">EVOR1521_LOCUS25816</name>
</gene>
<dbReference type="SUPFAM" id="SSF52540">
    <property type="entry name" value="P-loop containing nucleoside triphosphate hydrolases"/>
    <property type="match status" value="1"/>
</dbReference>
<dbReference type="PANTHER" id="PTHR46498:SF1">
    <property type="entry name" value="GTP-BINDING PROTEIN 8"/>
    <property type="match status" value="1"/>
</dbReference>
<keyword evidence="6" id="KW-0732">Signal</keyword>
<feature type="region of interest" description="Disordered" evidence="5">
    <location>
        <begin position="53"/>
        <end position="74"/>
    </location>
</feature>
<evidence type="ECO:0000256" key="6">
    <source>
        <dbReference type="SAM" id="SignalP"/>
    </source>
</evidence>
<dbReference type="GO" id="GO:0046872">
    <property type="term" value="F:metal ion binding"/>
    <property type="evidence" value="ECO:0007669"/>
    <property type="project" value="UniProtKB-KW"/>
</dbReference>
<keyword evidence="9" id="KW-1185">Reference proteome</keyword>
<evidence type="ECO:0000256" key="1">
    <source>
        <dbReference type="ARBA" id="ARBA00022723"/>
    </source>
</evidence>
<feature type="chain" id="PRO_5041253864" description="EngB-type G domain-containing protein" evidence="6">
    <location>
        <begin position="26"/>
        <end position="859"/>
    </location>
</feature>
<dbReference type="InterPro" id="IPR006073">
    <property type="entry name" value="GTP-bd"/>
</dbReference>
<dbReference type="GO" id="GO:0005525">
    <property type="term" value="F:GTP binding"/>
    <property type="evidence" value="ECO:0007669"/>
    <property type="project" value="UniProtKB-KW"/>
</dbReference>
<dbReference type="InterPro" id="IPR030393">
    <property type="entry name" value="G_ENGB_dom"/>
</dbReference>
<evidence type="ECO:0000256" key="3">
    <source>
        <dbReference type="ARBA" id="ARBA00022842"/>
    </source>
</evidence>
<name>A0AA36JBB7_9DINO</name>
<dbReference type="AlphaFoldDB" id="A0AA36JBB7"/>
<evidence type="ECO:0000313" key="9">
    <source>
        <dbReference type="Proteomes" id="UP001178507"/>
    </source>
</evidence>
<protein>
    <recommendedName>
        <fullName evidence="7">EngB-type G domain-containing protein</fullName>
    </recommendedName>
</protein>
<keyword evidence="2" id="KW-0547">Nucleotide-binding</keyword>
<dbReference type="PANTHER" id="PTHR46498">
    <property type="entry name" value="GTP-BINDING PROTEIN 8"/>
    <property type="match status" value="1"/>
</dbReference>
<evidence type="ECO:0000256" key="4">
    <source>
        <dbReference type="ARBA" id="ARBA00023134"/>
    </source>
</evidence>
<evidence type="ECO:0000256" key="5">
    <source>
        <dbReference type="SAM" id="MobiDB-lite"/>
    </source>
</evidence>
<dbReference type="PROSITE" id="PS51706">
    <property type="entry name" value="G_ENGB"/>
    <property type="match status" value="1"/>
</dbReference>
<accession>A0AA36JBB7</accession>
<organism evidence="8 9">
    <name type="scientific">Effrenium voratum</name>
    <dbReference type="NCBI Taxonomy" id="2562239"/>
    <lineage>
        <taxon>Eukaryota</taxon>
        <taxon>Sar</taxon>
        <taxon>Alveolata</taxon>
        <taxon>Dinophyceae</taxon>
        <taxon>Suessiales</taxon>
        <taxon>Symbiodiniaceae</taxon>
        <taxon>Effrenium</taxon>
    </lineage>
</organism>
<reference evidence="8" key="1">
    <citation type="submission" date="2023-08" db="EMBL/GenBank/DDBJ databases">
        <authorList>
            <person name="Chen Y."/>
            <person name="Shah S."/>
            <person name="Dougan E. K."/>
            <person name="Thang M."/>
            <person name="Chan C."/>
        </authorList>
    </citation>
    <scope>NUCLEOTIDE SEQUENCE</scope>
</reference>
<keyword evidence="3" id="KW-0460">Magnesium</keyword>
<dbReference type="InterPro" id="IPR027417">
    <property type="entry name" value="P-loop_NTPase"/>
</dbReference>